<comment type="caution">
    <text evidence="2">The sequence shown here is derived from an EMBL/GenBank/DDBJ whole genome shotgun (WGS) entry which is preliminary data.</text>
</comment>
<evidence type="ECO:0000256" key="1">
    <source>
        <dbReference type="SAM" id="SignalP"/>
    </source>
</evidence>
<dbReference type="Proteomes" id="UP001501588">
    <property type="component" value="Unassembled WGS sequence"/>
</dbReference>
<accession>A0ABN1FKW9</accession>
<reference evidence="2 3" key="1">
    <citation type="journal article" date="2019" name="Int. J. Syst. Evol. Microbiol.">
        <title>The Global Catalogue of Microorganisms (GCM) 10K type strain sequencing project: providing services to taxonomists for standard genome sequencing and annotation.</title>
        <authorList>
            <consortium name="The Broad Institute Genomics Platform"/>
            <consortium name="The Broad Institute Genome Sequencing Center for Infectious Disease"/>
            <person name="Wu L."/>
            <person name="Ma J."/>
        </authorList>
    </citation>
    <scope>NUCLEOTIDE SEQUENCE [LARGE SCALE GENOMIC DNA]</scope>
    <source>
        <strain evidence="2 3">JCM 9933</strain>
    </source>
</reference>
<sequence>MRIVAGATALAAVLYALAAAPGLVSDRDSLVPERSREAKR</sequence>
<feature type="chain" id="PRO_5046063029" evidence="1">
    <location>
        <begin position="19"/>
        <end position="40"/>
    </location>
</feature>
<dbReference type="EMBL" id="BAAAFZ010000053">
    <property type="protein sequence ID" value="GAA0592850.1"/>
    <property type="molecule type" value="Genomic_DNA"/>
</dbReference>
<protein>
    <submittedName>
        <fullName evidence="2">Uncharacterized protein</fullName>
    </submittedName>
</protein>
<evidence type="ECO:0000313" key="3">
    <source>
        <dbReference type="Proteomes" id="UP001501588"/>
    </source>
</evidence>
<organism evidence="2 3">
    <name type="scientific">Craurococcus roseus</name>
    <dbReference type="NCBI Taxonomy" id="77585"/>
    <lineage>
        <taxon>Bacteria</taxon>
        <taxon>Pseudomonadati</taxon>
        <taxon>Pseudomonadota</taxon>
        <taxon>Alphaproteobacteria</taxon>
        <taxon>Acetobacterales</taxon>
        <taxon>Acetobacteraceae</taxon>
        <taxon>Craurococcus</taxon>
    </lineage>
</organism>
<feature type="signal peptide" evidence="1">
    <location>
        <begin position="1"/>
        <end position="18"/>
    </location>
</feature>
<keyword evidence="3" id="KW-1185">Reference proteome</keyword>
<proteinExistence type="predicted"/>
<gene>
    <name evidence="2" type="ORF">GCM10009416_34080</name>
</gene>
<keyword evidence="1" id="KW-0732">Signal</keyword>
<evidence type="ECO:0000313" key="2">
    <source>
        <dbReference type="EMBL" id="GAA0592850.1"/>
    </source>
</evidence>
<name>A0ABN1FKW9_9PROT</name>